<feature type="coiled-coil region" evidence="1">
    <location>
        <begin position="625"/>
        <end position="701"/>
    </location>
</feature>
<feature type="region of interest" description="Disordered" evidence="2">
    <location>
        <begin position="438"/>
        <end position="472"/>
    </location>
</feature>
<gene>
    <name evidence="3" type="ORF">WJX84_004008</name>
</gene>
<feature type="non-terminal residue" evidence="3">
    <location>
        <position position="1"/>
    </location>
</feature>
<comment type="caution">
    <text evidence="3">The sequence shown here is derived from an EMBL/GenBank/DDBJ whole genome shotgun (WGS) entry which is preliminary data.</text>
</comment>
<proteinExistence type="predicted"/>
<dbReference type="AlphaFoldDB" id="A0AAW1RKU7"/>
<organism evidence="3 4">
    <name type="scientific">Apatococcus fuscideae</name>
    <dbReference type="NCBI Taxonomy" id="2026836"/>
    <lineage>
        <taxon>Eukaryota</taxon>
        <taxon>Viridiplantae</taxon>
        <taxon>Chlorophyta</taxon>
        <taxon>core chlorophytes</taxon>
        <taxon>Trebouxiophyceae</taxon>
        <taxon>Chlorellales</taxon>
        <taxon>Chlorellaceae</taxon>
        <taxon>Apatococcus</taxon>
    </lineage>
</organism>
<evidence type="ECO:0000313" key="3">
    <source>
        <dbReference type="EMBL" id="KAK9834363.1"/>
    </source>
</evidence>
<dbReference type="Proteomes" id="UP001485043">
    <property type="component" value="Unassembled WGS sequence"/>
</dbReference>
<dbReference type="Gene3D" id="3.10.390.10">
    <property type="entry name" value="SAND domain-like"/>
    <property type="match status" value="1"/>
</dbReference>
<dbReference type="InterPro" id="IPR010919">
    <property type="entry name" value="SAND-like_dom_sf"/>
</dbReference>
<feature type="region of interest" description="Disordered" evidence="2">
    <location>
        <begin position="187"/>
        <end position="228"/>
    </location>
</feature>
<evidence type="ECO:0000313" key="4">
    <source>
        <dbReference type="Proteomes" id="UP001485043"/>
    </source>
</evidence>
<dbReference type="EMBL" id="JALJOV010002105">
    <property type="protein sequence ID" value="KAK9834363.1"/>
    <property type="molecule type" value="Genomic_DNA"/>
</dbReference>
<sequence>DPSGSKRARATAHGGVLFEADSLGHESPFQIEVKRDPDAQSLDPSQEKVALALCRQEDELQAGQNLTNRPAAPEHAMLSNEVEDMPLLPDQLPKIGAPLKLQKSVPKMRPNELIAEDMQKFIAANGAVLKGSLRVHQVRRVSECATAGIIDVYYYVKHDLTGAETRWRSKRGLVRCLLGLGPQDCIPTDMRSPAQQERKTPKKVRQTPHPKCTPPRTPASREKRPRDTAVAPSDMILDHMPVAVVCGDKAGILNLQTNQVCCDCQACQLLPDDQQSQSANLFQKHAGRAAAHNWRISVRVVESLPEGDRGVSVLKWAIQNNVYLVGSRSPVKRLHLSDAAAQDADAQAAAGLGEPPSNDLALALHSDVREAFPATEAKMEQPCEQLQPNLPWSSNGDGSDVGISHEDHHPPQPGLSSPGSSELRAGSWGESMALEDMDRDGNEQEGQDVSSHPQNMLAAPTRIGSPSVLPRQPLHARTSASGMLLSSRKLLREEHQLPCAAASPVASGSHFSGSHMSSGKQQPLVDRQTHDLKLAQEAQEHLNEQLDNEREINILLQRRVAKLEEEATAHDMIQGDLAREAASLRAQLAAAADASKLQDQELQQLREAVSTYQQAPASAASQGPNAELTEEMQRQQLEIEILSARLEEAQGQLDTLRTRETSLGGSLRAKTADLSFKDDIIAERDQQIGSLERQLVQLRVKAARHLPKTPGTASAAPSCFSGQ</sequence>
<evidence type="ECO:0000256" key="2">
    <source>
        <dbReference type="SAM" id="MobiDB-lite"/>
    </source>
</evidence>
<evidence type="ECO:0000256" key="1">
    <source>
        <dbReference type="SAM" id="Coils"/>
    </source>
</evidence>
<protein>
    <submittedName>
        <fullName evidence="3">Uncharacterized protein</fullName>
    </submittedName>
</protein>
<name>A0AAW1RKU7_9CHLO</name>
<reference evidence="3 4" key="1">
    <citation type="journal article" date="2024" name="Nat. Commun.">
        <title>Phylogenomics reveals the evolutionary origins of lichenization in chlorophyte algae.</title>
        <authorList>
            <person name="Puginier C."/>
            <person name="Libourel C."/>
            <person name="Otte J."/>
            <person name="Skaloud P."/>
            <person name="Haon M."/>
            <person name="Grisel S."/>
            <person name="Petersen M."/>
            <person name="Berrin J.G."/>
            <person name="Delaux P.M."/>
            <person name="Dal Grande F."/>
            <person name="Keller J."/>
        </authorList>
    </citation>
    <scope>NUCLEOTIDE SEQUENCE [LARGE SCALE GENOMIC DNA]</scope>
    <source>
        <strain evidence="3 4">SAG 2523</strain>
    </source>
</reference>
<feature type="compositionally biased region" description="Polar residues" evidence="2">
    <location>
        <begin position="384"/>
        <end position="397"/>
    </location>
</feature>
<accession>A0AAW1RKU7</accession>
<feature type="coiled-coil region" evidence="1">
    <location>
        <begin position="525"/>
        <end position="566"/>
    </location>
</feature>
<keyword evidence="4" id="KW-1185">Reference proteome</keyword>
<keyword evidence="1" id="KW-0175">Coiled coil</keyword>
<feature type="region of interest" description="Disordered" evidence="2">
    <location>
        <begin position="376"/>
        <end position="425"/>
    </location>
</feature>